<feature type="region of interest" description="Disordered" evidence="1">
    <location>
        <begin position="124"/>
        <end position="144"/>
    </location>
</feature>
<proteinExistence type="predicted"/>
<dbReference type="RefSeq" id="WP_420241110.1">
    <property type="nucleotide sequence ID" value="NZ_BOPV01000001.1"/>
</dbReference>
<evidence type="ECO:0000313" key="3">
    <source>
        <dbReference type="Proteomes" id="UP000681075"/>
    </source>
</evidence>
<dbReference type="AlphaFoldDB" id="A0A8S8XAA5"/>
<evidence type="ECO:0000313" key="2">
    <source>
        <dbReference type="EMBL" id="GIL38150.1"/>
    </source>
</evidence>
<evidence type="ECO:0000256" key="1">
    <source>
        <dbReference type="SAM" id="MobiDB-lite"/>
    </source>
</evidence>
<keyword evidence="3" id="KW-1185">Reference proteome</keyword>
<reference evidence="2" key="1">
    <citation type="submission" date="2021-02" db="EMBL/GenBank/DDBJ databases">
        <title>Genome sequence of Rhodospirillales sp. strain TMPK1 isolated from soil.</title>
        <authorList>
            <person name="Nakai R."/>
            <person name="Kusada H."/>
            <person name="Tamaki H."/>
        </authorList>
    </citation>
    <scope>NUCLEOTIDE SEQUENCE</scope>
    <source>
        <strain evidence="2">TMPK1</strain>
    </source>
</reference>
<sequence>MSDRSSPARASETRDDQLVEIAGRAALQAAFARHRIESARPERDKGIDLIIYLDEPEQPFAGAPLQLKSSSKKWFGVDRKYEGMSDLLMAYVFGAQSDLPSIAMLTWAESASLISLTKKLNKSWAGQTSTPGQGKPRKEKGWGSELPRYLEPSFAPFWLQRAEDNSLLVFPDRWEWVRGMLRLQRRQSTSSKVEWRENVRGQAFDRIREFPSNEDAQAFRQRLLARNQPQT</sequence>
<dbReference type="EMBL" id="BOPV01000001">
    <property type="protein sequence ID" value="GIL38150.1"/>
    <property type="molecule type" value="Genomic_DNA"/>
</dbReference>
<organism evidence="2 3">
    <name type="scientific">Roseiterribacter gracilis</name>
    <dbReference type="NCBI Taxonomy" id="2812848"/>
    <lineage>
        <taxon>Bacteria</taxon>
        <taxon>Pseudomonadati</taxon>
        <taxon>Pseudomonadota</taxon>
        <taxon>Alphaproteobacteria</taxon>
        <taxon>Rhodospirillales</taxon>
        <taxon>Roseiterribacteraceae</taxon>
        <taxon>Roseiterribacter</taxon>
    </lineage>
</organism>
<name>A0A8S8XAA5_9PROT</name>
<protein>
    <submittedName>
        <fullName evidence="2">Uncharacterized protein</fullName>
    </submittedName>
</protein>
<gene>
    <name evidence="2" type="ORF">TMPK1_03870</name>
</gene>
<comment type="caution">
    <text evidence="2">The sequence shown here is derived from an EMBL/GenBank/DDBJ whole genome shotgun (WGS) entry which is preliminary data.</text>
</comment>
<accession>A0A8S8XAA5</accession>
<dbReference type="Proteomes" id="UP000681075">
    <property type="component" value="Unassembled WGS sequence"/>
</dbReference>